<evidence type="ECO:0000313" key="3">
    <source>
        <dbReference type="Proteomes" id="UP000482578"/>
    </source>
</evidence>
<dbReference type="Gene3D" id="3.30.420.10">
    <property type="entry name" value="Ribonuclease H-like superfamily/Ribonuclease H"/>
    <property type="match status" value="1"/>
</dbReference>
<gene>
    <name evidence="2" type="ORF">GZH52_02375</name>
</gene>
<accession>A0A6B2KNC2</accession>
<organism evidence="2 3">
    <name type="scientific">Crenobacter caeni</name>
    <dbReference type="NCBI Taxonomy" id="2705474"/>
    <lineage>
        <taxon>Bacteria</taxon>
        <taxon>Pseudomonadati</taxon>
        <taxon>Pseudomonadota</taxon>
        <taxon>Betaproteobacteria</taxon>
        <taxon>Neisseriales</taxon>
        <taxon>Neisseriaceae</taxon>
        <taxon>Crenobacter</taxon>
    </lineage>
</organism>
<dbReference type="RefSeq" id="WP_163314913.1">
    <property type="nucleotide sequence ID" value="NZ_JAAGAA010000002.1"/>
</dbReference>
<dbReference type="InterPro" id="IPR012337">
    <property type="entry name" value="RNaseH-like_sf"/>
</dbReference>
<reference evidence="2 3" key="1">
    <citation type="submission" date="2020-02" db="EMBL/GenBank/DDBJ databases">
        <authorList>
            <person name="Yang Z."/>
        </authorList>
    </citation>
    <scope>NUCLEOTIDE SEQUENCE [LARGE SCALE GENOMIC DNA]</scope>
    <source>
        <strain evidence="2 3">HX-7-9</strain>
    </source>
</reference>
<evidence type="ECO:0000313" key="2">
    <source>
        <dbReference type="EMBL" id="NDV11643.1"/>
    </source>
</evidence>
<feature type="domain" description="3'-5' exoribonuclease Rv2179c-like" evidence="1">
    <location>
        <begin position="9"/>
        <end position="185"/>
    </location>
</feature>
<dbReference type="EMBL" id="JAAGAA010000002">
    <property type="protein sequence ID" value="NDV11643.1"/>
    <property type="molecule type" value="Genomic_DNA"/>
</dbReference>
<evidence type="ECO:0000259" key="1">
    <source>
        <dbReference type="Pfam" id="PF16473"/>
    </source>
</evidence>
<sequence length="244" mass="27259">MLTDNTRLISIDLETLGKQKPRAAIATIGMVAVDIGTGQEAAAFYARVERSSALRVGQADQDTLDWWSRQPDAARAEIEQGDTPLRTALLSLAEAIKFATDGRDPSDVAFVARAPSFDLAILDYHYSYYGLETPWQYWQERDHRSIEDAWCEAIRLGGGECLSYRDATVVEHHALEDARWQALYLLNLRDALRRICVPADERLRQAARKMLDHDGGADSKDYDAGKFMLARTAVRVLVGKGDEA</sequence>
<dbReference type="AlphaFoldDB" id="A0A6B2KNC2"/>
<dbReference type="InterPro" id="IPR033390">
    <property type="entry name" value="Rv2179c-like"/>
</dbReference>
<name>A0A6B2KNC2_9NEIS</name>
<keyword evidence="3" id="KW-1185">Reference proteome</keyword>
<comment type="caution">
    <text evidence="2">The sequence shown here is derived from an EMBL/GenBank/DDBJ whole genome shotgun (WGS) entry which is preliminary data.</text>
</comment>
<proteinExistence type="predicted"/>
<dbReference type="GO" id="GO:0003676">
    <property type="term" value="F:nucleic acid binding"/>
    <property type="evidence" value="ECO:0007669"/>
    <property type="project" value="InterPro"/>
</dbReference>
<dbReference type="InterPro" id="IPR036397">
    <property type="entry name" value="RNaseH_sf"/>
</dbReference>
<dbReference type="Proteomes" id="UP000482578">
    <property type="component" value="Unassembled WGS sequence"/>
</dbReference>
<dbReference type="Pfam" id="PF16473">
    <property type="entry name" value="Rv2179c-like"/>
    <property type="match status" value="1"/>
</dbReference>
<protein>
    <submittedName>
        <fullName evidence="2">3'-5' exoribonuclease</fullName>
    </submittedName>
</protein>
<dbReference type="SUPFAM" id="SSF53098">
    <property type="entry name" value="Ribonuclease H-like"/>
    <property type="match status" value="1"/>
</dbReference>